<organism evidence="1 2">
    <name type="scientific">Stylophora pistillata</name>
    <name type="common">Smooth cauliflower coral</name>
    <dbReference type="NCBI Taxonomy" id="50429"/>
    <lineage>
        <taxon>Eukaryota</taxon>
        <taxon>Metazoa</taxon>
        <taxon>Cnidaria</taxon>
        <taxon>Anthozoa</taxon>
        <taxon>Hexacorallia</taxon>
        <taxon>Scleractinia</taxon>
        <taxon>Astrocoeniina</taxon>
        <taxon>Pocilloporidae</taxon>
        <taxon>Stylophora</taxon>
    </lineage>
</organism>
<name>A0A2B4SKA0_STYPI</name>
<evidence type="ECO:0000313" key="2">
    <source>
        <dbReference type="Proteomes" id="UP000225706"/>
    </source>
</evidence>
<keyword evidence="2" id="KW-1185">Reference proteome</keyword>
<dbReference type="OrthoDB" id="5964672at2759"/>
<proteinExistence type="predicted"/>
<evidence type="ECO:0008006" key="3">
    <source>
        <dbReference type="Google" id="ProtNLM"/>
    </source>
</evidence>
<reference evidence="2" key="1">
    <citation type="journal article" date="2017" name="bioRxiv">
        <title>Comparative analysis of the genomes of Stylophora pistillata and Acropora digitifera provides evidence for extensive differences between species of corals.</title>
        <authorList>
            <person name="Voolstra C.R."/>
            <person name="Li Y."/>
            <person name="Liew Y.J."/>
            <person name="Baumgarten S."/>
            <person name="Zoccola D."/>
            <person name="Flot J.-F."/>
            <person name="Tambutte S."/>
            <person name="Allemand D."/>
            <person name="Aranda M."/>
        </authorList>
    </citation>
    <scope>NUCLEOTIDE SEQUENCE [LARGE SCALE GENOMIC DNA]</scope>
</reference>
<dbReference type="EMBL" id="LSMT01000068">
    <property type="protein sequence ID" value="PFX29300.1"/>
    <property type="molecule type" value="Genomic_DNA"/>
</dbReference>
<accession>A0A2B4SKA0</accession>
<protein>
    <recommendedName>
        <fullName evidence="3">DUF3990 domain-containing protein</fullName>
    </recommendedName>
</protein>
<sequence>MASSATVPRLCDWELEGLSKPVEFSSPETCFSEAKLEHKYEELVSSHLQTLALKDMKVRELILSLEAKRIQDAEEKVEAAKKEFLYEEPIRIRKSFEAGEEDAFNELEDETKVLFAFKMIESKEAIRKLELHSLTYKLWLRRIQFIRQKDKHERNDLQRFEQAIHNAQNVINQYRGFIYKRSQFDREEFQNRASILEKDLKGCLTKALVEKEKASFEMPEEDVMRFYSNRDLICAWLGLKVGFLDRLDKMKAENRDHLGLCDWIINFLQVFFEEVTPAEKSYPSKELLVSIGFDPMSAAVETIMARARNTQDHIDLCDMAEIYVRDEFKYVLSSVVVPRFPLESLLINTWFNLPKEIDDGKNYEYAVCYVNIMNLVTENPVASSTTCSKLKDILSKEHDKIVLFHGTDHESARDILFQGIDLGQGRQKRDFSCGSGFYLTDNSEEALNWARSTTAKPAMLAFQRTRQPAINCAFEMGTA</sequence>
<evidence type="ECO:0000313" key="1">
    <source>
        <dbReference type="EMBL" id="PFX29300.1"/>
    </source>
</evidence>
<dbReference type="SUPFAM" id="SSF56399">
    <property type="entry name" value="ADP-ribosylation"/>
    <property type="match status" value="1"/>
</dbReference>
<dbReference type="AlphaFoldDB" id="A0A2B4SKA0"/>
<dbReference type="Proteomes" id="UP000225706">
    <property type="component" value="Unassembled WGS sequence"/>
</dbReference>
<gene>
    <name evidence="1" type="ORF">AWC38_SpisGene5943</name>
</gene>
<dbReference type="Gene3D" id="3.90.175.10">
    <property type="entry name" value="Diphtheria Toxin, domain 1"/>
    <property type="match status" value="1"/>
</dbReference>
<comment type="caution">
    <text evidence="1">The sequence shown here is derived from an EMBL/GenBank/DDBJ whole genome shotgun (WGS) entry which is preliminary data.</text>
</comment>